<accession>A0A1Q3AB84</accession>
<dbReference type="AlphaFoldDB" id="A0A1Q3AB84"/>
<protein>
    <submittedName>
        <fullName evidence="1">Uncharacterized protein</fullName>
    </submittedName>
</protein>
<gene>
    <name evidence="1" type="ORF">ZYGR_0AI01630</name>
</gene>
<dbReference type="Proteomes" id="UP000187013">
    <property type="component" value="Unassembled WGS sequence"/>
</dbReference>
<evidence type="ECO:0000313" key="2">
    <source>
        <dbReference type="Proteomes" id="UP000187013"/>
    </source>
</evidence>
<proteinExistence type="predicted"/>
<evidence type="ECO:0000313" key="1">
    <source>
        <dbReference type="EMBL" id="GAV52881.1"/>
    </source>
</evidence>
<reference evidence="1 2" key="1">
    <citation type="submission" date="2016-08" db="EMBL/GenBank/DDBJ databases">
        <title>Draft genome sequence of allopolyploid Zygosaccharomyces rouxii.</title>
        <authorList>
            <person name="Watanabe J."/>
            <person name="Uehara K."/>
            <person name="Mogi Y."/>
            <person name="Tsukioka Y."/>
        </authorList>
    </citation>
    <scope>NUCLEOTIDE SEQUENCE [LARGE SCALE GENOMIC DNA]</scope>
    <source>
        <strain evidence="1 2">NBRC 110957</strain>
    </source>
</reference>
<dbReference type="OrthoDB" id="10265275at2759"/>
<comment type="caution">
    <text evidence="1">The sequence shown here is derived from an EMBL/GenBank/DDBJ whole genome shotgun (WGS) entry which is preliminary data.</text>
</comment>
<name>A0A1Q3AB84_ZYGRO</name>
<organism evidence="1 2">
    <name type="scientific">Zygosaccharomyces rouxii</name>
    <dbReference type="NCBI Taxonomy" id="4956"/>
    <lineage>
        <taxon>Eukaryota</taxon>
        <taxon>Fungi</taxon>
        <taxon>Dikarya</taxon>
        <taxon>Ascomycota</taxon>
        <taxon>Saccharomycotina</taxon>
        <taxon>Saccharomycetes</taxon>
        <taxon>Saccharomycetales</taxon>
        <taxon>Saccharomycetaceae</taxon>
        <taxon>Zygosaccharomyces</taxon>
    </lineage>
</organism>
<dbReference type="EMBL" id="BDGX01000035">
    <property type="protein sequence ID" value="GAV52881.1"/>
    <property type="molecule type" value="Genomic_DNA"/>
</dbReference>
<sequence length="154" mass="17932">MDLIVQKLEDPSIFHYKDLWLKETDNDILLVLEIFAFGVMSDSKGIQLSPRMRQKLQKLTIVTLSERYRELTYDLIQAEAQLDSLLQVELSLIQLREFFDVKLDPVRKVAHIGRCHDCRDVYNNEKPLQMVNPGVTGSTLRESLAQWRNSVNNK</sequence>